<dbReference type="InterPro" id="IPR003615">
    <property type="entry name" value="HNH_nuc"/>
</dbReference>
<dbReference type="SMART" id="SM00507">
    <property type="entry name" value="HNHc"/>
    <property type="match status" value="1"/>
</dbReference>
<dbReference type="Proteomes" id="UP000019753">
    <property type="component" value="Unassembled WGS sequence"/>
</dbReference>
<proteinExistence type="predicted"/>
<dbReference type="EMBL" id="AXCW01000135">
    <property type="protein sequence ID" value="EYR63042.1"/>
    <property type="molecule type" value="Genomic_DNA"/>
</dbReference>
<dbReference type="RefSeq" id="WP_052022979.1">
    <property type="nucleotide sequence ID" value="NZ_AXCW01000135.1"/>
</dbReference>
<organism evidence="3 4">
    <name type="scientific">Actinotalea ferrariae CF5-4</name>
    <dbReference type="NCBI Taxonomy" id="948458"/>
    <lineage>
        <taxon>Bacteria</taxon>
        <taxon>Bacillati</taxon>
        <taxon>Actinomycetota</taxon>
        <taxon>Actinomycetes</taxon>
        <taxon>Micrococcales</taxon>
        <taxon>Cellulomonadaceae</taxon>
        <taxon>Actinotalea</taxon>
    </lineage>
</organism>
<reference evidence="3 4" key="1">
    <citation type="submission" date="2014-01" db="EMBL/GenBank/DDBJ databases">
        <title>Actinotalea ferrariae CF5-4.</title>
        <authorList>
            <person name="Chen F."/>
            <person name="Li Y."/>
            <person name="Wang G."/>
        </authorList>
    </citation>
    <scope>NUCLEOTIDE SEQUENCE [LARGE SCALE GENOMIC DNA]</scope>
    <source>
        <strain evidence="3 4">CF5-4</strain>
    </source>
</reference>
<keyword evidence="4" id="KW-1185">Reference proteome</keyword>
<feature type="domain" description="HNH nuclease" evidence="2">
    <location>
        <begin position="366"/>
        <end position="422"/>
    </location>
</feature>
<name>A0A021VVE6_9CELL</name>
<evidence type="ECO:0000259" key="2">
    <source>
        <dbReference type="SMART" id="SM00507"/>
    </source>
</evidence>
<feature type="region of interest" description="Disordered" evidence="1">
    <location>
        <begin position="423"/>
        <end position="553"/>
    </location>
</feature>
<evidence type="ECO:0000313" key="3">
    <source>
        <dbReference type="EMBL" id="EYR63042.1"/>
    </source>
</evidence>
<comment type="caution">
    <text evidence="3">The sequence shown here is derived from an EMBL/GenBank/DDBJ whole genome shotgun (WGS) entry which is preliminary data.</text>
</comment>
<gene>
    <name evidence="3" type="ORF">N866_03490</name>
</gene>
<dbReference type="Pfam" id="PF02720">
    <property type="entry name" value="DUF222"/>
    <property type="match status" value="1"/>
</dbReference>
<feature type="compositionally biased region" description="Pro residues" evidence="1">
    <location>
        <begin position="455"/>
        <end position="465"/>
    </location>
</feature>
<evidence type="ECO:0000313" key="4">
    <source>
        <dbReference type="Proteomes" id="UP000019753"/>
    </source>
</evidence>
<dbReference type="InterPro" id="IPR003870">
    <property type="entry name" value="DUF222"/>
</dbReference>
<dbReference type="AlphaFoldDB" id="A0A021VVE6"/>
<dbReference type="CDD" id="cd00085">
    <property type="entry name" value="HNHc"/>
    <property type="match status" value="1"/>
</dbReference>
<sequence>MFDLPGEVRTADDDVAAALAYARSVAGRSHAAEDVATRWALAHPEAARLAAARPGPALTWRLTHLAVADAPSEDLLEAVGAWERTAAWVAAEQARVLQELQRRVAASTWAQKGLREDVAGTLTLSGRAAGILLDRARELTAAPEVHDALRSGVLSVRKADVILRDTGFLSSSEARCVHDALIEQAPLLTAPQLGAAARRAVLELDPDAAEARHRQAREERCVVLEPAADCMATIRAYLPATDAVRAMRALDAVAAAASPEDPRGIDARRADALVDVLAAVLDTGVIVPDGGPRRRTRRAPRLNLTISTDALAGATSTPGFLDGYGPVLPSLARRLAHEAAWHFVRTDPATGEALEQPGSRYRPPEALRSAIIARDVTCTFPGCRVSAQVCDLDHTVPFDDTRDPAEQTRRSNLTALCRHHHRLKTHGRWTPRRERDTGVVVWTSPTGKPYTRQPVPAPGEPPPGPRGAGGSLDGTDQSRPPGEHPPGPPEAGGSLDGTDQSRPPGEHPPGPPEAGGSLDGTDPSRPPGEHPPGPPEAGGSLDGTDPSSRPPPF</sequence>
<protein>
    <submittedName>
        <fullName evidence="3">HNH nuclease</fullName>
    </submittedName>
</protein>
<accession>A0A021VVE6</accession>
<feature type="compositionally biased region" description="Pro residues" evidence="1">
    <location>
        <begin position="524"/>
        <end position="535"/>
    </location>
</feature>
<evidence type="ECO:0000256" key="1">
    <source>
        <dbReference type="SAM" id="MobiDB-lite"/>
    </source>
</evidence>
<dbReference type="OrthoDB" id="5140334at2"/>